<sequence>MDQVGNRLSGEIDRTRKKMSWYEVKNYLYAVVPTGIILGAVFWLLTYFFA</sequence>
<evidence type="ECO:0000313" key="3">
    <source>
        <dbReference type="Proteomes" id="UP001057280"/>
    </source>
</evidence>
<name>A0AB35HSA2_TETHA</name>
<comment type="caution">
    <text evidence="2">The sequence shown here is derived from an EMBL/GenBank/DDBJ whole genome shotgun (WGS) entry which is preliminary data.</text>
</comment>
<dbReference type="RefSeq" id="WP_234770298.1">
    <property type="nucleotide sequence ID" value="NZ_JACACA010000068.1"/>
</dbReference>
<proteinExistence type="predicted"/>
<feature type="transmembrane region" description="Helical" evidence="1">
    <location>
        <begin position="27"/>
        <end position="49"/>
    </location>
</feature>
<reference evidence="2" key="2">
    <citation type="journal article" date="2021" name="BMC Microbiol.">
        <title>The diversity among the species Tetragenococcus halophilus including new isolates from a lupine seed fermentation.</title>
        <authorList>
            <person name="Link T."/>
            <person name="Vogel R.F."/>
            <person name="Ehrmann M.A."/>
        </authorList>
    </citation>
    <scope>NUCLEOTIDE SEQUENCE</scope>
    <source>
        <strain evidence="2">TMW 2.2257</strain>
    </source>
</reference>
<gene>
    <name evidence="2" type="ORF">HXW75_12040</name>
</gene>
<evidence type="ECO:0000313" key="2">
    <source>
        <dbReference type="EMBL" id="MCO8299168.1"/>
    </source>
</evidence>
<dbReference type="AlphaFoldDB" id="A0AB35HSA2"/>
<keyword evidence="1" id="KW-0812">Transmembrane</keyword>
<reference evidence="2" key="1">
    <citation type="submission" date="2020-06" db="EMBL/GenBank/DDBJ databases">
        <authorList>
            <person name="Link T."/>
            <person name="Ehrmann M."/>
        </authorList>
    </citation>
    <scope>NUCLEOTIDE SEQUENCE</scope>
    <source>
        <strain evidence="2">TMW 2.2257</strain>
    </source>
</reference>
<dbReference type="Proteomes" id="UP001057280">
    <property type="component" value="Unassembled WGS sequence"/>
</dbReference>
<dbReference type="EMBL" id="JACACB010000058">
    <property type="protein sequence ID" value="MCO8299168.1"/>
    <property type="molecule type" value="Genomic_DNA"/>
</dbReference>
<evidence type="ECO:0000256" key="1">
    <source>
        <dbReference type="SAM" id="Phobius"/>
    </source>
</evidence>
<accession>A0AB35HSA2</accession>
<organism evidence="2 3">
    <name type="scientific">Tetragenococcus halophilus</name>
    <name type="common">Pediococcus halophilus</name>
    <dbReference type="NCBI Taxonomy" id="51669"/>
    <lineage>
        <taxon>Bacteria</taxon>
        <taxon>Bacillati</taxon>
        <taxon>Bacillota</taxon>
        <taxon>Bacilli</taxon>
        <taxon>Lactobacillales</taxon>
        <taxon>Enterococcaceae</taxon>
        <taxon>Tetragenococcus</taxon>
    </lineage>
</organism>
<keyword evidence="1" id="KW-0472">Membrane</keyword>
<keyword evidence="1" id="KW-1133">Transmembrane helix</keyword>
<protein>
    <submittedName>
        <fullName evidence="2">Uncharacterized protein</fullName>
    </submittedName>
</protein>